<keyword evidence="2" id="KW-0732">Signal</keyword>
<dbReference type="SUPFAM" id="SSF53850">
    <property type="entry name" value="Periplasmic binding protein-like II"/>
    <property type="match status" value="1"/>
</dbReference>
<name>A0ABX7L3Z2_9BACL</name>
<sequence length="457" mass="49227">MVKTKMQKSFAIGLTAVMALSLAACGNSDNKSNEGAATNAPKSTDSGNTATATTDSGKKVTITFQNIYPDPATPAYKMIHELTNQYMKEHPNVKIELDTLNTDQQKVKLKTQAASKEVPDITIVNPAAQMKPFVDAGLFAPLNDMLDQDGLKDTYQEGLLDYYSFDNNVYALPDGNNIEVVYYNKELFEQAGIKNTPTTFEELLQDVKILKDKGITPMAIGEKDSWTGSFLFMNILLRTNGGPGFLKDVLDGKKTFEDPAFVEAVDAFQQLVQAGAFPDGATSIDANAGGNIFKTGKAAMWSIGSWETGAIDASSVAGKVGAFQFPTVNGKGDPNEFMLAPGSAFAVSANSEHLQETKDFLHFFASEYPKKQFELKNAVGIGQKVDGDLKAAGYSDLAVNIAGLFNQVKGGDLAFDNTMNPATAQVHLSSIQNLFVQKVDSAAVAKEHQTAFEANKE</sequence>
<feature type="signal peptide" evidence="2">
    <location>
        <begin position="1"/>
        <end position="23"/>
    </location>
</feature>
<evidence type="ECO:0000256" key="2">
    <source>
        <dbReference type="SAM" id="SignalP"/>
    </source>
</evidence>
<proteinExistence type="predicted"/>
<dbReference type="Pfam" id="PF01547">
    <property type="entry name" value="SBP_bac_1"/>
    <property type="match status" value="1"/>
</dbReference>
<dbReference type="EMBL" id="CP070969">
    <property type="protein sequence ID" value="QSF42507.1"/>
    <property type="molecule type" value="Genomic_DNA"/>
</dbReference>
<dbReference type="PANTHER" id="PTHR43649:SF14">
    <property type="entry name" value="BLR3389 PROTEIN"/>
    <property type="match status" value="1"/>
</dbReference>
<dbReference type="PANTHER" id="PTHR43649">
    <property type="entry name" value="ARABINOSE-BINDING PROTEIN-RELATED"/>
    <property type="match status" value="1"/>
</dbReference>
<feature type="chain" id="PRO_5046051791" evidence="2">
    <location>
        <begin position="24"/>
        <end position="457"/>
    </location>
</feature>
<dbReference type="PROSITE" id="PS51257">
    <property type="entry name" value="PROKAR_LIPOPROTEIN"/>
    <property type="match status" value="1"/>
</dbReference>
<evidence type="ECO:0000256" key="1">
    <source>
        <dbReference type="SAM" id="MobiDB-lite"/>
    </source>
</evidence>
<dbReference type="InterPro" id="IPR006059">
    <property type="entry name" value="SBP"/>
</dbReference>
<organism evidence="3 4">
    <name type="scientific">Paenibacillus tianjinensis</name>
    <dbReference type="NCBI Taxonomy" id="2810347"/>
    <lineage>
        <taxon>Bacteria</taxon>
        <taxon>Bacillati</taxon>
        <taxon>Bacillota</taxon>
        <taxon>Bacilli</taxon>
        <taxon>Bacillales</taxon>
        <taxon>Paenibacillaceae</taxon>
        <taxon>Paenibacillus</taxon>
    </lineage>
</organism>
<accession>A0ABX7L3Z2</accession>
<keyword evidence="4" id="KW-1185">Reference proteome</keyword>
<reference evidence="3 4" key="1">
    <citation type="submission" date="2021-02" db="EMBL/GenBank/DDBJ databases">
        <title>Paenibacillus tianjinensis sp. nov.</title>
        <authorList>
            <person name="Liu H."/>
        </authorList>
    </citation>
    <scope>NUCLEOTIDE SEQUENCE [LARGE SCALE GENOMIC DNA]</scope>
    <source>
        <strain evidence="3 4">TB2019</strain>
    </source>
</reference>
<dbReference type="InterPro" id="IPR050490">
    <property type="entry name" value="Bact_solute-bd_prot1"/>
</dbReference>
<gene>
    <name evidence="3" type="ORF">JRJ22_14325</name>
</gene>
<dbReference type="Proteomes" id="UP000663452">
    <property type="component" value="Chromosome"/>
</dbReference>
<protein>
    <submittedName>
        <fullName evidence="3">Extracellular solute-binding protein</fullName>
    </submittedName>
</protein>
<evidence type="ECO:0000313" key="4">
    <source>
        <dbReference type="Proteomes" id="UP000663452"/>
    </source>
</evidence>
<dbReference type="RefSeq" id="WP_206100205.1">
    <property type="nucleotide sequence ID" value="NZ_CP070969.1"/>
</dbReference>
<dbReference type="Gene3D" id="3.40.190.10">
    <property type="entry name" value="Periplasmic binding protein-like II"/>
    <property type="match status" value="2"/>
</dbReference>
<evidence type="ECO:0000313" key="3">
    <source>
        <dbReference type="EMBL" id="QSF42507.1"/>
    </source>
</evidence>
<feature type="region of interest" description="Disordered" evidence="1">
    <location>
        <begin position="28"/>
        <end position="54"/>
    </location>
</feature>